<dbReference type="Pfam" id="PF00392">
    <property type="entry name" value="GntR"/>
    <property type="match status" value="1"/>
</dbReference>
<comment type="similarity">
    <text evidence="1">In the C-terminal section; belongs to the class-I pyridoxal-phosphate-dependent aminotransferase family.</text>
</comment>
<dbReference type="Proteomes" id="UP000183200">
    <property type="component" value="Unassembled WGS sequence"/>
</dbReference>
<dbReference type="InterPro" id="IPR015421">
    <property type="entry name" value="PyrdxlP-dep_Trfase_major"/>
</dbReference>
<dbReference type="CDD" id="cd07377">
    <property type="entry name" value="WHTH_GntR"/>
    <property type="match status" value="1"/>
</dbReference>
<dbReference type="CDD" id="cd00609">
    <property type="entry name" value="AAT_like"/>
    <property type="match status" value="1"/>
</dbReference>
<evidence type="ECO:0000256" key="2">
    <source>
        <dbReference type="ARBA" id="ARBA00022898"/>
    </source>
</evidence>
<evidence type="ECO:0000256" key="3">
    <source>
        <dbReference type="ARBA" id="ARBA00023015"/>
    </source>
</evidence>
<dbReference type="SUPFAM" id="SSF46785">
    <property type="entry name" value="Winged helix' DNA-binding domain"/>
    <property type="match status" value="1"/>
</dbReference>
<dbReference type="AlphaFoldDB" id="A0A1H0B6K7"/>
<evidence type="ECO:0000259" key="6">
    <source>
        <dbReference type="PROSITE" id="PS50949"/>
    </source>
</evidence>
<dbReference type="GO" id="GO:0003677">
    <property type="term" value="F:DNA binding"/>
    <property type="evidence" value="ECO:0007669"/>
    <property type="project" value="UniProtKB-KW"/>
</dbReference>
<name>A0A1H0B6K7_9SPHI</name>
<evidence type="ECO:0000256" key="1">
    <source>
        <dbReference type="ARBA" id="ARBA00005384"/>
    </source>
</evidence>
<keyword evidence="8" id="KW-1185">Reference proteome</keyword>
<dbReference type="Gene3D" id="3.40.640.10">
    <property type="entry name" value="Type I PLP-dependent aspartate aminotransferase-like (Major domain)"/>
    <property type="match status" value="1"/>
</dbReference>
<dbReference type="InterPro" id="IPR036390">
    <property type="entry name" value="WH_DNA-bd_sf"/>
</dbReference>
<dbReference type="PANTHER" id="PTHR46577:SF1">
    <property type="entry name" value="HTH-TYPE TRANSCRIPTIONAL REGULATORY PROTEIN GABR"/>
    <property type="match status" value="1"/>
</dbReference>
<protein>
    <submittedName>
        <fullName evidence="7">GntR family transcriptional regulator / MocR family aminotransferase</fullName>
    </submittedName>
</protein>
<dbReference type="STRING" id="430522.BFS30_19225"/>
<dbReference type="InterPro" id="IPR051446">
    <property type="entry name" value="HTH_trans_reg/aminotransferase"/>
</dbReference>
<dbReference type="GO" id="GO:0003700">
    <property type="term" value="F:DNA-binding transcription factor activity"/>
    <property type="evidence" value="ECO:0007669"/>
    <property type="project" value="InterPro"/>
</dbReference>
<evidence type="ECO:0000256" key="5">
    <source>
        <dbReference type="ARBA" id="ARBA00023163"/>
    </source>
</evidence>
<dbReference type="OrthoDB" id="594134at2"/>
<dbReference type="GO" id="GO:0008483">
    <property type="term" value="F:transaminase activity"/>
    <property type="evidence" value="ECO:0007669"/>
    <property type="project" value="UniProtKB-KW"/>
</dbReference>
<keyword evidence="4" id="KW-0238">DNA-binding</keyword>
<dbReference type="GO" id="GO:0030170">
    <property type="term" value="F:pyridoxal phosphate binding"/>
    <property type="evidence" value="ECO:0007669"/>
    <property type="project" value="InterPro"/>
</dbReference>
<dbReference type="EMBL" id="FNGY01000007">
    <property type="protein sequence ID" value="SDN41315.1"/>
    <property type="molecule type" value="Genomic_DNA"/>
</dbReference>
<dbReference type="Gene3D" id="1.10.10.10">
    <property type="entry name" value="Winged helix-like DNA-binding domain superfamily/Winged helix DNA-binding domain"/>
    <property type="match status" value="1"/>
</dbReference>
<gene>
    <name evidence="7" type="ORF">SAMN05421820_107324</name>
</gene>
<dbReference type="InterPro" id="IPR015424">
    <property type="entry name" value="PyrdxlP-dep_Trfase"/>
</dbReference>
<keyword evidence="2" id="KW-0663">Pyridoxal phosphate</keyword>
<dbReference type="InterPro" id="IPR004839">
    <property type="entry name" value="Aminotransferase_I/II_large"/>
</dbReference>
<dbReference type="InterPro" id="IPR000524">
    <property type="entry name" value="Tscrpt_reg_HTH_GntR"/>
</dbReference>
<evidence type="ECO:0000313" key="7">
    <source>
        <dbReference type="EMBL" id="SDN41315.1"/>
    </source>
</evidence>
<dbReference type="PROSITE" id="PS50949">
    <property type="entry name" value="HTH_GNTR"/>
    <property type="match status" value="1"/>
</dbReference>
<dbReference type="InterPro" id="IPR036388">
    <property type="entry name" value="WH-like_DNA-bd_sf"/>
</dbReference>
<keyword evidence="3" id="KW-0805">Transcription regulation</keyword>
<evidence type="ECO:0000256" key="4">
    <source>
        <dbReference type="ARBA" id="ARBA00023125"/>
    </source>
</evidence>
<dbReference type="PANTHER" id="PTHR46577">
    <property type="entry name" value="HTH-TYPE TRANSCRIPTIONAL REGULATORY PROTEIN GABR"/>
    <property type="match status" value="1"/>
</dbReference>
<keyword evidence="7" id="KW-0808">Transferase</keyword>
<evidence type="ECO:0000313" key="8">
    <source>
        <dbReference type="Proteomes" id="UP000183200"/>
    </source>
</evidence>
<dbReference type="SUPFAM" id="SSF53383">
    <property type="entry name" value="PLP-dependent transferases"/>
    <property type="match status" value="1"/>
</dbReference>
<feature type="domain" description="HTH gntR-type" evidence="6">
    <location>
        <begin position="45"/>
        <end position="113"/>
    </location>
</feature>
<reference evidence="8" key="1">
    <citation type="submission" date="2016-10" db="EMBL/GenBank/DDBJ databases">
        <authorList>
            <person name="Varghese N."/>
            <person name="Submissions S."/>
        </authorList>
    </citation>
    <scope>NUCLEOTIDE SEQUENCE [LARGE SCALE GENOMIC DNA]</scope>
    <source>
        <strain evidence="8">DSM 19110</strain>
    </source>
</reference>
<accession>A0A1H0B6K7</accession>
<dbReference type="SMART" id="SM00345">
    <property type="entry name" value="HTH_GNTR"/>
    <property type="match status" value="1"/>
</dbReference>
<keyword evidence="5" id="KW-0804">Transcription</keyword>
<organism evidence="7 8">
    <name type="scientific">Pedobacter steynii</name>
    <dbReference type="NCBI Taxonomy" id="430522"/>
    <lineage>
        <taxon>Bacteria</taxon>
        <taxon>Pseudomonadati</taxon>
        <taxon>Bacteroidota</taxon>
        <taxon>Sphingobacteriia</taxon>
        <taxon>Sphingobacteriales</taxon>
        <taxon>Sphingobacteriaceae</taxon>
        <taxon>Pedobacter</taxon>
    </lineage>
</organism>
<dbReference type="Pfam" id="PF00155">
    <property type="entry name" value="Aminotran_1_2"/>
    <property type="match status" value="1"/>
</dbReference>
<keyword evidence="7" id="KW-0032">Aminotransferase</keyword>
<sequence>MSIPFDRTNFVYFWLTKIIQFLLKLMGQMLRPWKTILNIELGSHKSVFQQIADGIIGEIKKGRLKPGMSLPGSRILAADIGVNRKTVVLAYEELMAEGWLETAYKKGTFVSEKLPKQKERRRQRNEESISSVKNFSFTAFGSGMPASVNSAVPLIVFNDGLPDVKLAPLDELARAYKRIFQQKARWRMLGYANERGEERLRTAISTMLTMDRGLSFGIGQICITRGSQMALYLTAQILIKPGDVVAMETPGYRPAFEAFKHAGASIEAVEIDEQGIRIAELEQLCRKGQLKAVYVTPHHQFPTTVSMKADRRLQLLALSNQYGFAIVEDDYDHDYHFGLRSLLPLASYDQAENVIYISSLSKLIAPAVRVGYVAGPASFIDSLAALRMTIDRQGDPVMENAVAELMEEGIVNKHAKRALGIYRDRRSLMSKYLDQYLKEKADYQLPEGGLAFWLRFKQPVDTIAFSELLLEHGVQVISTERFSFNGKPLNALRLGYAALDEAELERGIQIIASLLP</sequence>
<proteinExistence type="inferred from homology"/>